<dbReference type="GeneID" id="17304267"/>
<dbReference type="Pfam" id="PF02358">
    <property type="entry name" value="Trehalose_PPase"/>
    <property type="match status" value="1"/>
</dbReference>
<dbReference type="NCBIfam" id="TIGR00685">
    <property type="entry name" value="T6PP"/>
    <property type="match status" value="1"/>
</dbReference>
<dbReference type="PaxDb" id="55529-EKX47629"/>
<dbReference type="STRING" id="905079.L1JHK2"/>
<dbReference type="Gene3D" id="3.40.50.1000">
    <property type="entry name" value="HAD superfamily/HAD-like"/>
    <property type="match status" value="1"/>
</dbReference>
<dbReference type="PANTHER" id="PTHR10788">
    <property type="entry name" value="TREHALOSE-6-PHOSPHATE SYNTHASE"/>
    <property type="match status" value="1"/>
</dbReference>
<evidence type="ECO:0000313" key="5">
    <source>
        <dbReference type="Proteomes" id="UP000011087"/>
    </source>
</evidence>
<organism evidence="3">
    <name type="scientific">Guillardia theta (strain CCMP2712)</name>
    <name type="common">Cryptophyte</name>
    <dbReference type="NCBI Taxonomy" id="905079"/>
    <lineage>
        <taxon>Eukaryota</taxon>
        <taxon>Cryptophyceae</taxon>
        <taxon>Pyrenomonadales</taxon>
        <taxon>Geminigeraceae</taxon>
        <taxon>Guillardia</taxon>
    </lineage>
</organism>
<gene>
    <name evidence="3" type="ORF">GUITHDRAFT_41003</name>
</gene>
<comment type="similarity">
    <text evidence="2">In the C-terminal section; belongs to the trehalose phosphatase family.</text>
</comment>
<dbReference type="Gene3D" id="3.30.70.1020">
    <property type="entry name" value="Trehalose-6-phosphate phosphatase related protein, domain 2"/>
    <property type="match status" value="1"/>
</dbReference>
<dbReference type="NCBIfam" id="TIGR01484">
    <property type="entry name" value="HAD-SF-IIB"/>
    <property type="match status" value="1"/>
</dbReference>
<accession>L1JHK2</accession>
<feature type="non-terminal residue" evidence="3">
    <location>
        <position position="759"/>
    </location>
</feature>
<comment type="similarity">
    <text evidence="1">In the N-terminal section; belongs to the glycosyltransferase 20 family.</text>
</comment>
<reference evidence="3 5" key="1">
    <citation type="journal article" date="2012" name="Nature">
        <title>Algal genomes reveal evolutionary mosaicism and the fate of nucleomorphs.</title>
        <authorList>
            <consortium name="DOE Joint Genome Institute"/>
            <person name="Curtis B.A."/>
            <person name="Tanifuji G."/>
            <person name="Burki F."/>
            <person name="Gruber A."/>
            <person name="Irimia M."/>
            <person name="Maruyama S."/>
            <person name="Arias M.C."/>
            <person name="Ball S.G."/>
            <person name="Gile G.H."/>
            <person name="Hirakawa Y."/>
            <person name="Hopkins J.F."/>
            <person name="Kuo A."/>
            <person name="Rensing S.A."/>
            <person name="Schmutz J."/>
            <person name="Symeonidi A."/>
            <person name="Elias M."/>
            <person name="Eveleigh R.J."/>
            <person name="Herman E.K."/>
            <person name="Klute M.J."/>
            <person name="Nakayama T."/>
            <person name="Obornik M."/>
            <person name="Reyes-Prieto A."/>
            <person name="Armbrust E.V."/>
            <person name="Aves S.J."/>
            <person name="Beiko R.G."/>
            <person name="Coutinho P."/>
            <person name="Dacks J.B."/>
            <person name="Durnford D.G."/>
            <person name="Fast N.M."/>
            <person name="Green B.R."/>
            <person name="Grisdale C.J."/>
            <person name="Hempel F."/>
            <person name="Henrissat B."/>
            <person name="Hoppner M.P."/>
            <person name="Ishida K."/>
            <person name="Kim E."/>
            <person name="Koreny L."/>
            <person name="Kroth P.G."/>
            <person name="Liu Y."/>
            <person name="Malik S.B."/>
            <person name="Maier U.G."/>
            <person name="McRose D."/>
            <person name="Mock T."/>
            <person name="Neilson J.A."/>
            <person name="Onodera N.T."/>
            <person name="Poole A.M."/>
            <person name="Pritham E.J."/>
            <person name="Richards T.A."/>
            <person name="Rocap G."/>
            <person name="Roy S.W."/>
            <person name="Sarai C."/>
            <person name="Schaack S."/>
            <person name="Shirato S."/>
            <person name="Slamovits C.H."/>
            <person name="Spencer D.F."/>
            <person name="Suzuki S."/>
            <person name="Worden A.Z."/>
            <person name="Zauner S."/>
            <person name="Barry K."/>
            <person name="Bell C."/>
            <person name="Bharti A.K."/>
            <person name="Crow J.A."/>
            <person name="Grimwood J."/>
            <person name="Kramer R."/>
            <person name="Lindquist E."/>
            <person name="Lucas S."/>
            <person name="Salamov A."/>
            <person name="McFadden G.I."/>
            <person name="Lane C.E."/>
            <person name="Keeling P.J."/>
            <person name="Gray M.W."/>
            <person name="Grigoriev I.V."/>
            <person name="Archibald J.M."/>
        </authorList>
    </citation>
    <scope>NUCLEOTIDE SEQUENCE</scope>
    <source>
        <strain evidence="3 5">CCMP2712</strain>
    </source>
</reference>
<reference evidence="5" key="2">
    <citation type="submission" date="2012-11" db="EMBL/GenBank/DDBJ databases">
        <authorList>
            <person name="Kuo A."/>
            <person name="Curtis B.A."/>
            <person name="Tanifuji G."/>
            <person name="Burki F."/>
            <person name="Gruber A."/>
            <person name="Irimia M."/>
            <person name="Maruyama S."/>
            <person name="Arias M.C."/>
            <person name="Ball S.G."/>
            <person name="Gile G.H."/>
            <person name="Hirakawa Y."/>
            <person name="Hopkins J.F."/>
            <person name="Rensing S.A."/>
            <person name="Schmutz J."/>
            <person name="Symeonidi A."/>
            <person name="Elias M."/>
            <person name="Eveleigh R.J."/>
            <person name="Herman E.K."/>
            <person name="Klute M.J."/>
            <person name="Nakayama T."/>
            <person name="Obornik M."/>
            <person name="Reyes-Prieto A."/>
            <person name="Armbrust E.V."/>
            <person name="Aves S.J."/>
            <person name="Beiko R.G."/>
            <person name="Coutinho P."/>
            <person name="Dacks J.B."/>
            <person name="Durnford D.G."/>
            <person name="Fast N.M."/>
            <person name="Green B.R."/>
            <person name="Grisdale C."/>
            <person name="Hempe F."/>
            <person name="Henrissat B."/>
            <person name="Hoppner M.P."/>
            <person name="Ishida K.-I."/>
            <person name="Kim E."/>
            <person name="Koreny L."/>
            <person name="Kroth P.G."/>
            <person name="Liu Y."/>
            <person name="Malik S.-B."/>
            <person name="Maier U.G."/>
            <person name="McRose D."/>
            <person name="Mock T."/>
            <person name="Neilson J.A."/>
            <person name="Onodera N.T."/>
            <person name="Poole A.M."/>
            <person name="Pritham E.J."/>
            <person name="Richards T.A."/>
            <person name="Rocap G."/>
            <person name="Roy S.W."/>
            <person name="Sarai C."/>
            <person name="Schaack S."/>
            <person name="Shirato S."/>
            <person name="Slamovits C.H."/>
            <person name="Spencer D.F."/>
            <person name="Suzuki S."/>
            <person name="Worden A.Z."/>
            <person name="Zauner S."/>
            <person name="Barry K."/>
            <person name="Bell C."/>
            <person name="Bharti A.K."/>
            <person name="Crow J.A."/>
            <person name="Grimwood J."/>
            <person name="Kramer R."/>
            <person name="Lindquist E."/>
            <person name="Lucas S."/>
            <person name="Salamov A."/>
            <person name="McFadden G.I."/>
            <person name="Lane C.E."/>
            <person name="Keeling P.J."/>
            <person name="Gray M.W."/>
            <person name="Grigoriev I.V."/>
            <person name="Archibald J.M."/>
        </authorList>
    </citation>
    <scope>NUCLEOTIDE SEQUENCE</scope>
    <source>
        <strain evidence="5">CCMP2712</strain>
    </source>
</reference>
<dbReference type="EMBL" id="JH992989">
    <property type="protein sequence ID" value="EKX47629.1"/>
    <property type="molecule type" value="Genomic_DNA"/>
</dbReference>
<dbReference type="InterPro" id="IPR001830">
    <property type="entry name" value="Glyco_trans_20"/>
</dbReference>
<dbReference type="GO" id="GO:0004805">
    <property type="term" value="F:trehalose-phosphatase activity"/>
    <property type="evidence" value="ECO:0007669"/>
    <property type="project" value="TreeGrafter"/>
</dbReference>
<dbReference type="Pfam" id="PF00982">
    <property type="entry name" value="Glyco_transf_20"/>
    <property type="match status" value="1"/>
</dbReference>
<dbReference type="KEGG" id="gtt:GUITHDRAFT_41003"/>
<dbReference type="OMA" id="VHPMPIE"/>
<sequence>FKYVGWIGIHVPEEDQAQVKERLIKDWCCYPVFLDQNLAYRVFDIFCQSVLSPLFHHIIELAEEGSESCWQWELWHEYEKVNKVYSDLALMPVSQGGPHSPTDRIWVLDYEMMLVPHYASRKCPSAHIGYSFLSVFPSTEVFRVLPVRIELLCALLCSDLISFDLFEYARHFLHCCSRLLGLEHRSRRGLIGVDFNGRRVNVRCGLIGFDVSGTRELRDSQDVVNIKEQLQKEFDGKTVIVSCDKIDRLSGISLKLTAFETLMRFSSHVWYGKLVLVQLLRRPTYAATELLESQRKELEQIEELASKINDEFPGSVRLIGPYEENPKIRLAYFGLGQLYLNTSVRTGLDWSPFEFVMCSEKQTAPLCVSEFLGCSRVLSGSFSMNPWNVDCVVDAVEKALQLSQADRQHRLKRLYQFVSNYDIDKWAHSILNDISNARKEDSGTPGLGLGPDSRFLRLEANCVYTHLDIPEVVEKYKRSSRRVILLDYGSAYAPHSLVGNLMVDARRYGARGATPSRPDMDFIESIKALAKDERNTVFLLSSQEKAMVQEWFPKETWEQYWANLGVTAENGCFYRWGKANWENLTEELDLSWKERARKLLRMYTDRVHGTYIQEKACSLVWHYADCDQDWGAMQARELTDHLEDILESDEVDVIPGQCRVEVRPKTINKGVAVELLLRTIEKKKPVDFVLCVGDDRSDEDMFALIRDRQRFSEQGNCAVYACTVGLRPSHAGYYLSEMAELRQLLKALQDKSISANRSY</sequence>
<dbReference type="Proteomes" id="UP000011087">
    <property type="component" value="Unassembled WGS sequence"/>
</dbReference>
<dbReference type="InterPro" id="IPR006379">
    <property type="entry name" value="HAD-SF_hydro_IIB"/>
</dbReference>
<dbReference type="AlphaFoldDB" id="L1JHK2"/>
<dbReference type="Gene3D" id="3.40.50.2000">
    <property type="entry name" value="Glycogen Phosphorylase B"/>
    <property type="match status" value="2"/>
</dbReference>
<dbReference type="EnsemblProtists" id="EKX47629">
    <property type="protein sequence ID" value="EKX47629"/>
    <property type="gene ID" value="GUITHDRAFT_41003"/>
</dbReference>
<dbReference type="GO" id="GO:0005992">
    <property type="term" value="P:trehalose biosynthetic process"/>
    <property type="evidence" value="ECO:0007669"/>
    <property type="project" value="InterPro"/>
</dbReference>
<name>L1JHK2_GUITC</name>
<feature type="non-terminal residue" evidence="3">
    <location>
        <position position="1"/>
    </location>
</feature>
<dbReference type="HOGENOM" id="CLU_002351_3_1_1"/>
<dbReference type="FunFam" id="3.40.50.1000:FF:000052">
    <property type="entry name" value="Alpha,alpha-trehalose-phosphate synthase [UDP-forming] 6"/>
    <property type="match status" value="1"/>
</dbReference>
<dbReference type="InterPro" id="IPR036412">
    <property type="entry name" value="HAD-like_sf"/>
</dbReference>
<evidence type="ECO:0000256" key="1">
    <source>
        <dbReference type="ARBA" id="ARBA00005409"/>
    </source>
</evidence>
<protein>
    <submittedName>
        <fullName evidence="3 4">Uncharacterized protein</fullName>
    </submittedName>
</protein>
<dbReference type="RefSeq" id="XP_005834609.1">
    <property type="nucleotide sequence ID" value="XM_005834552.1"/>
</dbReference>
<evidence type="ECO:0000313" key="3">
    <source>
        <dbReference type="EMBL" id="EKX47629.1"/>
    </source>
</evidence>
<keyword evidence="5" id="KW-1185">Reference proteome</keyword>
<dbReference type="InterPro" id="IPR003337">
    <property type="entry name" value="Trehalose_PPase"/>
</dbReference>
<proteinExistence type="inferred from homology"/>
<evidence type="ECO:0000256" key="2">
    <source>
        <dbReference type="ARBA" id="ARBA00006330"/>
    </source>
</evidence>
<dbReference type="OrthoDB" id="755951at2759"/>
<dbReference type="SUPFAM" id="SSF56784">
    <property type="entry name" value="HAD-like"/>
    <property type="match status" value="1"/>
</dbReference>
<reference evidence="4" key="3">
    <citation type="submission" date="2016-03" db="UniProtKB">
        <authorList>
            <consortium name="EnsemblProtists"/>
        </authorList>
    </citation>
    <scope>IDENTIFICATION</scope>
</reference>
<evidence type="ECO:0000313" key="4">
    <source>
        <dbReference type="EnsemblProtists" id="EKX47629"/>
    </source>
</evidence>
<dbReference type="eggNOG" id="KOG1050">
    <property type="taxonomic scope" value="Eukaryota"/>
</dbReference>
<dbReference type="SUPFAM" id="SSF53756">
    <property type="entry name" value="UDP-Glycosyltransferase/glycogen phosphorylase"/>
    <property type="match status" value="1"/>
</dbReference>
<dbReference type="InterPro" id="IPR023214">
    <property type="entry name" value="HAD_sf"/>
</dbReference>
<dbReference type="PANTHER" id="PTHR10788:SF94">
    <property type="entry name" value="ALPHA,ALPHA-TREHALOSE-PHOSPHATE SYNTHASE [UDP-FORMING] 5"/>
    <property type="match status" value="1"/>
</dbReference>
<dbReference type="GO" id="GO:0005829">
    <property type="term" value="C:cytosol"/>
    <property type="evidence" value="ECO:0007669"/>
    <property type="project" value="TreeGrafter"/>
</dbReference>